<dbReference type="PANTHER" id="PTHR15323:SF6">
    <property type="entry name" value="CELL DIVISION CYCLE PROTEIN 123 HOMOLOG"/>
    <property type="match status" value="1"/>
</dbReference>
<dbReference type="GeneID" id="19318415"/>
<dbReference type="Proteomes" id="UP000053664">
    <property type="component" value="Unassembled WGS sequence"/>
</dbReference>
<feature type="region of interest" description="Disordered" evidence="2">
    <location>
        <begin position="75"/>
        <end position="116"/>
    </location>
</feature>
<comment type="similarity">
    <text evidence="1">Belongs to the CDC123 family.</text>
</comment>
<dbReference type="EMBL" id="KE361636">
    <property type="protein sequence ID" value="EPQ27983.1"/>
    <property type="molecule type" value="Genomic_DNA"/>
</dbReference>
<evidence type="ECO:0000313" key="4">
    <source>
        <dbReference type="Proteomes" id="UP000053664"/>
    </source>
</evidence>
<evidence type="ECO:0000256" key="1">
    <source>
        <dbReference type="ARBA" id="ARBA00011047"/>
    </source>
</evidence>
<organism evidence="3 4">
    <name type="scientific">Pseudozyma flocculosa PF-1</name>
    <dbReference type="NCBI Taxonomy" id="1277687"/>
    <lineage>
        <taxon>Eukaryota</taxon>
        <taxon>Fungi</taxon>
        <taxon>Dikarya</taxon>
        <taxon>Basidiomycota</taxon>
        <taxon>Ustilaginomycotina</taxon>
        <taxon>Ustilaginomycetes</taxon>
        <taxon>Ustilaginales</taxon>
        <taxon>Ustilaginaceae</taxon>
        <taxon>Pseudozyma</taxon>
    </lineage>
</organism>
<dbReference type="HOGENOM" id="CLU_034402_2_0_1"/>
<evidence type="ECO:0000313" key="3">
    <source>
        <dbReference type="EMBL" id="EPQ27983.1"/>
    </source>
</evidence>
<feature type="compositionally biased region" description="Low complexity" evidence="2">
    <location>
        <begin position="220"/>
        <end position="250"/>
    </location>
</feature>
<dbReference type="AlphaFoldDB" id="A0A061H5U4"/>
<dbReference type="eggNOG" id="KOG2983">
    <property type="taxonomic scope" value="Eukaryota"/>
</dbReference>
<dbReference type="Pfam" id="PF07065">
    <property type="entry name" value="D123"/>
    <property type="match status" value="2"/>
</dbReference>
<evidence type="ECO:0000256" key="2">
    <source>
        <dbReference type="SAM" id="MobiDB-lite"/>
    </source>
</evidence>
<reference evidence="3 4" key="1">
    <citation type="journal article" date="2013" name="Plant Cell">
        <title>The transition from a phytopathogenic smut ancestor to an anamorphic biocontrol agent deciphered by comparative whole-genome analysis.</title>
        <authorList>
            <person name="Lefebvre F."/>
            <person name="Joly D.L."/>
            <person name="Labbe C."/>
            <person name="Teichmann B."/>
            <person name="Linning R."/>
            <person name="Belzile F."/>
            <person name="Bakkeren G."/>
            <person name="Belanger R.R."/>
        </authorList>
    </citation>
    <scope>NUCLEOTIDE SEQUENCE [LARGE SCALE GENOMIC DNA]</scope>
    <source>
        <strain evidence="3 4">PF-1</strain>
    </source>
</reference>
<dbReference type="PANTHER" id="PTHR15323">
    <property type="entry name" value="D123 PROTEIN"/>
    <property type="match status" value="1"/>
</dbReference>
<feature type="compositionally biased region" description="Acidic residues" evidence="2">
    <location>
        <begin position="95"/>
        <end position="116"/>
    </location>
</feature>
<protein>
    <submittedName>
        <fullName evidence="3">Uncharacterized protein</fullName>
    </submittedName>
</protein>
<dbReference type="KEGG" id="pfp:PFL1_04310"/>
<accession>A0A061H5U4</accession>
<gene>
    <name evidence="3" type="ORF">PFL1_04310</name>
</gene>
<dbReference type="GO" id="GO:0005737">
    <property type="term" value="C:cytoplasm"/>
    <property type="evidence" value="ECO:0007669"/>
    <property type="project" value="TreeGrafter"/>
</dbReference>
<dbReference type="InterPro" id="IPR009772">
    <property type="entry name" value="CDC123"/>
</dbReference>
<sequence length="434" mass="47845">MAASTTTGTEDENGGMAPALPLTPVHLALHHTLFSSWYPLFRSDSPKATLIPVSTLQPDFLPWLEADSIVLPRDSGHISTKPSPAHPDGRFQSLSDDEAEVLSAPSDDDDDDAEAEEPPTFAALDAAIRTAIARYDGAVFPKLNWSAPQDAAWILPGSTLRCTTPEDVYLVLKSSDFVTKDVEQAAELAQLQRQRQQADERPDTLEAATSRLAVSSGSDSANPAPSTATATAQPPRPAAATSATAATATTATPATPELTLVLKKYFEMPKSHEFRCFVRRHTLVCLSQRDITFFEHLQPTEVQRTVRRRIGDFFEAVLRPRMPIADYIFDAYLTRDMGRVFVVDVNPFLPRTDPILWEWQEVEALAVERVARREERERGQEGEQDVASQSFPTYSQNMVPKDVIDVSNGQGIAEFARHWTDQLAAAQANVSDDE</sequence>
<feature type="region of interest" description="Disordered" evidence="2">
    <location>
        <begin position="211"/>
        <end position="250"/>
    </location>
</feature>
<dbReference type="OrthoDB" id="360540at2759"/>
<name>A0A061H5U4_9BASI</name>
<proteinExistence type="inferred from homology"/>
<dbReference type="RefSeq" id="XP_007880027.1">
    <property type="nucleotide sequence ID" value="XM_007881836.1"/>
</dbReference>